<keyword evidence="5" id="KW-0547">Nucleotide-binding</keyword>
<dbReference type="EMBL" id="LGRV01000003">
    <property type="protein sequence ID" value="KOS68104.1"/>
    <property type="molecule type" value="Genomic_DNA"/>
</dbReference>
<comment type="caution">
    <text evidence="10">The sequence shown here is derived from an EMBL/GenBank/DDBJ whole genome shotgun (WGS) entry which is preliminary data.</text>
</comment>
<evidence type="ECO:0000256" key="8">
    <source>
        <dbReference type="ARBA" id="ARBA00023136"/>
    </source>
</evidence>
<evidence type="ECO:0000313" key="11">
    <source>
        <dbReference type="Proteomes" id="UP000050668"/>
    </source>
</evidence>
<keyword evidence="7" id="KW-1278">Translocase</keyword>
<evidence type="ECO:0000256" key="4">
    <source>
        <dbReference type="ARBA" id="ARBA00022475"/>
    </source>
</evidence>
<dbReference type="PANTHER" id="PTHR43553">
    <property type="entry name" value="HEAVY METAL TRANSPORTER"/>
    <property type="match status" value="1"/>
</dbReference>
<dbReference type="PROSITE" id="PS00211">
    <property type="entry name" value="ABC_TRANSPORTER_1"/>
    <property type="match status" value="2"/>
</dbReference>
<evidence type="ECO:0000256" key="1">
    <source>
        <dbReference type="ARBA" id="ARBA00004202"/>
    </source>
</evidence>
<keyword evidence="3" id="KW-0813">Transport</keyword>
<dbReference type="GO" id="GO:0005524">
    <property type="term" value="F:ATP binding"/>
    <property type="evidence" value="ECO:0007669"/>
    <property type="project" value="UniProtKB-KW"/>
</dbReference>
<name>A0ABR5JZQ0_9BACI</name>
<evidence type="ECO:0000256" key="7">
    <source>
        <dbReference type="ARBA" id="ARBA00022967"/>
    </source>
</evidence>
<protein>
    <submittedName>
        <fullName evidence="10">Cobalt ABC transporter ATP-binding protein</fullName>
    </submittedName>
</protein>
<dbReference type="InterPro" id="IPR050095">
    <property type="entry name" value="ECF_ABC_transporter_ATP-bd"/>
</dbReference>
<accession>A0ABR5JZQ0</accession>
<dbReference type="PROSITE" id="PS50893">
    <property type="entry name" value="ABC_TRANSPORTER_2"/>
    <property type="match status" value="2"/>
</dbReference>
<dbReference type="InterPro" id="IPR017871">
    <property type="entry name" value="ABC_transporter-like_CS"/>
</dbReference>
<dbReference type="CDD" id="cd03225">
    <property type="entry name" value="ABC_cobalt_CbiO_domain1"/>
    <property type="match status" value="1"/>
</dbReference>
<evidence type="ECO:0000259" key="9">
    <source>
        <dbReference type="PROSITE" id="PS50893"/>
    </source>
</evidence>
<comment type="subcellular location">
    <subcellularLocation>
        <location evidence="1">Cell membrane</location>
        <topology evidence="1">Peripheral membrane protein</topology>
    </subcellularLocation>
</comment>
<evidence type="ECO:0000256" key="5">
    <source>
        <dbReference type="ARBA" id="ARBA00022741"/>
    </source>
</evidence>
<dbReference type="InterPro" id="IPR027417">
    <property type="entry name" value="P-loop_NTPase"/>
</dbReference>
<dbReference type="SMART" id="SM00382">
    <property type="entry name" value="AAA"/>
    <property type="match status" value="2"/>
</dbReference>
<feature type="domain" description="ABC transporter" evidence="9">
    <location>
        <begin position="4"/>
        <end position="242"/>
    </location>
</feature>
<gene>
    <name evidence="10" type="ORF">AEA09_05745</name>
</gene>
<evidence type="ECO:0000313" key="10">
    <source>
        <dbReference type="EMBL" id="KOS68104.1"/>
    </source>
</evidence>
<sequence>MALLKIDNLNFYYPEEIDSALKNINLTIEEGEFVVLIGQSGCGKSTLLKHLKRELAPHGKKSGDILYRNERLEDLDMKTAAAEVGYVLQNPENQIVTDKVWHELAFGLENLGLDTLTIRRRVAEMANFFGIQSWFRQKTVGLSGGQKQLLNLAAVMAMQPKLLLLDEPTSQLDPIAAMEFITTLHKLNQELGLTIILIEHRLEEVLPLADKVVLMDHSEIIYTGHPKQLLTDIPKNHAMHDALPTAMRIFNACDQEGDAPLTIREGRKWLLQQPVEQNCVSVDENYVELGLVVLEAKDIAFRYEKNSDDILHGFQMHVRAGEMLSIIGGNGTGKSTALKILSGLEKPYRGNVFVNGQKLKKYRNSDLYREQLAVLPQDPKTLFVEKQVRKELESMQKVAMKASAEKLAEIISLLDLQHLMDRHPYDLSGGEQQKLALAKLLLLNPKILLLDEPTKGIDAHAKKALAHILHALLKQGVAIVMVTHDIEFSAEYSSRCALFFDGNLVSEGDPRTFYSGNSFYTTAAHRLSRGIFKNAITCEDVITLCKKATTNVSV</sequence>
<proteinExistence type="inferred from homology"/>
<dbReference type="InterPro" id="IPR015856">
    <property type="entry name" value="ABC_transpr_CbiO/EcfA_su"/>
</dbReference>
<keyword evidence="6 10" id="KW-0067">ATP-binding</keyword>
<dbReference type="Gene3D" id="3.40.50.300">
    <property type="entry name" value="P-loop containing nucleotide triphosphate hydrolases"/>
    <property type="match status" value="2"/>
</dbReference>
<comment type="similarity">
    <text evidence="2">Belongs to the ABC transporter superfamily.</text>
</comment>
<evidence type="ECO:0000256" key="6">
    <source>
        <dbReference type="ARBA" id="ARBA00022840"/>
    </source>
</evidence>
<keyword evidence="4" id="KW-1003">Cell membrane</keyword>
<evidence type="ECO:0000256" key="2">
    <source>
        <dbReference type="ARBA" id="ARBA00005417"/>
    </source>
</evidence>
<keyword evidence="8" id="KW-0472">Membrane</keyword>
<dbReference type="Proteomes" id="UP000050668">
    <property type="component" value="Unassembled WGS sequence"/>
</dbReference>
<dbReference type="PANTHER" id="PTHR43553:SF27">
    <property type="entry name" value="ENERGY-COUPLING FACTOR TRANSPORTER ATP-BINDING PROTEIN ECFA2"/>
    <property type="match status" value="1"/>
</dbReference>
<keyword evidence="11" id="KW-1185">Reference proteome</keyword>
<organism evidence="10 11">
    <name type="scientific">Lysinibacillus contaminans</name>
    <dbReference type="NCBI Taxonomy" id="1293441"/>
    <lineage>
        <taxon>Bacteria</taxon>
        <taxon>Bacillati</taxon>
        <taxon>Bacillota</taxon>
        <taxon>Bacilli</taxon>
        <taxon>Bacillales</taxon>
        <taxon>Bacillaceae</taxon>
        <taxon>Lysinibacillus</taxon>
    </lineage>
</organism>
<reference evidence="11" key="1">
    <citation type="submission" date="2015-07" db="EMBL/GenBank/DDBJ databases">
        <title>Fjat-14205 dsm 2895.</title>
        <authorList>
            <person name="Liu B."/>
            <person name="Wang J."/>
            <person name="Zhu Y."/>
            <person name="Liu G."/>
            <person name="Chen Q."/>
            <person name="Chen Z."/>
            <person name="Lan J."/>
            <person name="Che J."/>
            <person name="Ge C."/>
            <person name="Shi H."/>
            <person name="Pan Z."/>
            <person name="Liu X."/>
        </authorList>
    </citation>
    <scope>NUCLEOTIDE SEQUENCE [LARGE SCALE GENOMIC DNA]</scope>
    <source>
        <strain evidence="11">DSM 25560</strain>
    </source>
</reference>
<dbReference type="SUPFAM" id="SSF52540">
    <property type="entry name" value="P-loop containing nucleoside triphosphate hydrolases"/>
    <property type="match status" value="2"/>
</dbReference>
<evidence type="ECO:0000256" key="3">
    <source>
        <dbReference type="ARBA" id="ARBA00022448"/>
    </source>
</evidence>
<dbReference type="InterPro" id="IPR003439">
    <property type="entry name" value="ABC_transporter-like_ATP-bd"/>
</dbReference>
<dbReference type="RefSeq" id="WP_053582918.1">
    <property type="nucleotide sequence ID" value="NZ_LGRV01000003.1"/>
</dbReference>
<dbReference type="Pfam" id="PF00005">
    <property type="entry name" value="ABC_tran"/>
    <property type="match status" value="2"/>
</dbReference>
<dbReference type="NCBIfam" id="NF010167">
    <property type="entry name" value="PRK13648.1"/>
    <property type="match status" value="2"/>
</dbReference>
<feature type="domain" description="ABC transporter" evidence="9">
    <location>
        <begin position="294"/>
        <end position="526"/>
    </location>
</feature>
<dbReference type="InterPro" id="IPR003593">
    <property type="entry name" value="AAA+_ATPase"/>
</dbReference>